<reference evidence="2 3" key="2">
    <citation type="journal article" date="2008" name="Nature">
        <title>The Phaeodactylum genome reveals the evolutionary history of diatom genomes.</title>
        <authorList>
            <person name="Bowler C."/>
            <person name="Allen A.E."/>
            <person name="Badger J.H."/>
            <person name="Grimwood J."/>
            <person name="Jabbari K."/>
            <person name="Kuo A."/>
            <person name="Maheswari U."/>
            <person name="Martens C."/>
            <person name="Maumus F."/>
            <person name="Otillar R.P."/>
            <person name="Rayko E."/>
            <person name="Salamov A."/>
            <person name="Vandepoele K."/>
            <person name="Beszteri B."/>
            <person name="Gruber A."/>
            <person name="Heijde M."/>
            <person name="Katinka M."/>
            <person name="Mock T."/>
            <person name="Valentin K."/>
            <person name="Verret F."/>
            <person name="Berges J.A."/>
            <person name="Brownlee C."/>
            <person name="Cadoret J.P."/>
            <person name="Chiovitti A."/>
            <person name="Choi C.J."/>
            <person name="Coesel S."/>
            <person name="De Martino A."/>
            <person name="Detter J.C."/>
            <person name="Durkin C."/>
            <person name="Falciatore A."/>
            <person name="Fournet J."/>
            <person name="Haruta M."/>
            <person name="Huysman M.J."/>
            <person name="Jenkins B.D."/>
            <person name="Jiroutova K."/>
            <person name="Jorgensen R.E."/>
            <person name="Joubert Y."/>
            <person name="Kaplan A."/>
            <person name="Kroger N."/>
            <person name="Kroth P.G."/>
            <person name="La Roche J."/>
            <person name="Lindquist E."/>
            <person name="Lommer M."/>
            <person name="Martin-Jezequel V."/>
            <person name="Lopez P.J."/>
            <person name="Lucas S."/>
            <person name="Mangogna M."/>
            <person name="McGinnis K."/>
            <person name="Medlin L.K."/>
            <person name="Montsant A."/>
            <person name="Oudot-Le Secq M.P."/>
            <person name="Napoli C."/>
            <person name="Obornik M."/>
            <person name="Parker M.S."/>
            <person name="Petit J.L."/>
            <person name="Porcel B.M."/>
            <person name="Poulsen N."/>
            <person name="Robison M."/>
            <person name="Rychlewski L."/>
            <person name="Rynearson T.A."/>
            <person name="Schmutz J."/>
            <person name="Shapiro H."/>
            <person name="Siaut M."/>
            <person name="Stanley M."/>
            <person name="Sussman M.R."/>
            <person name="Taylor A.R."/>
            <person name="Vardi A."/>
            <person name="von Dassow P."/>
            <person name="Vyverman W."/>
            <person name="Willis A."/>
            <person name="Wyrwicz L.S."/>
            <person name="Rokhsar D.S."/>
            <person name="Weissenbach J."/>
            <person name="Armbrust E.V."/>
            <person name="Green B.R."/>
            <person name="Van de Peer Y."/>
            <person name="Grigoriev I.V."/>
        </authorList>
    </citation>
    <scope>NUCLEOTIDE SEQUENCE [LARGE SCALE GENOMIC DNA]</scope>
    <source>
        <strain evidence="2 3">CCMP1335</strain>
    </source>
</reference>
<feature type="region of interest" description="Disordered" evidence="1">
    <location>
        <begin position="200"/>
        <end position="219"/>
    </location>
</feature>
<dbReference type="RefSeq" id="XP_002292983.1">
    <property type="nucleotide sequence ID" value="XM_002292947.1"/>
</dbReference>
<dbReference type="AlphaFoldDB" id="B8CA47"/>
<evidence type="ECO:0000313" key="3">
    <source>
        <dbReference type="Proteomes" id="UP000001449"/>
    </source>
</evidence>
<dbReference type="Proteomes" id="UP000001449">
    <property type="component" value="Chromosome 12"/>
</dbReference>
<keyword evidence="3" id="KW-1185">Reference proteome</keyword>
<proteinExistence type="predicted"/>
<evidence type="ECO:0000256" key="1">
    <source>
        <dbReference type="SAM" id="MobiDB-lite"/>
    </source>
</evidence>
<dbReference type="KEGG" id="tps:THAPSDRAFT_9012"/>
<dbReference type="InParanoid" id="B8CA47"/>
<dbReference type="GeneID" id="7449397"/>
<gene>
    <name evidence="2" type="ORF">THAPSDRAFT_9012</name>
</gene>
<dbReference type="EMBL" id="CM000647">
    <property type="protein sequence ID" value="EED89444.1"/>
    <property type="molecule type" value="Genomic_DNA"/>
</dbReference>
<feature type="compositionally biased region" description="Polar residues" evidence="1">
    <location>
        <begin position="175"/>
        <end position="184"/>
    </location>
</feature>
<name>B8CA47_THAPS</name>
<protein>
    <submittedName>
        <fullName evidence="2">Uncharacterized protein</fullName>
    </submittedName>
</protein>
<reference evidence="2 3" key="1">
    <citation type="journal article" date="2004" name="Science">
        <title>The genome of the diatom Thalassiosira pseudonana: ecology, evolution, and metabolism.</title>
        <authorList>
            <person name="Armbrust E.V."/>
            <person name="Berges J.A."/>
            <person name="Bowler C."/>
            <person name="Green B.R."/>
            <person name="Martinez D."/>
            <person name="Putnam N.H."/>
            <person name="Zhou S."/>
            <person name="Allen A.E."/>
            <person name="Apt K.E."/>
            <person name="Bechner M."/>
            <person name="Brzezinski M.A."/>
            <person name="Chaal B.K."/>
            <person name="Chiovitti A."/>
            <person name="Davis A.K."/>
            <person name="Demarest M.S."/>
            <person name="Detter J.C."/>
            <person name="Glavina T."/>
            <person name="Goodstein D."/>
            <person name="Hadi M.Z."/>
            <person name="Hellsten U."/>
            <person name="Hildebrand M."/>
            <person name="Jenkins B.D."/>
            <person name="Jurka J."/>
            <person name="Kapitonov V.V."/>
            <person name="Kroger N."/>
            <person name="Lau W.W."/>
            <person name="Lane T.W."/>
            <person name="Larimer F.W."/>
            <person name="Lippmeier J.C."/>
            <person name="Lucas S."/>
            <person name="Medina M."/>
            <person name="Montsant A."/>
            <person name="Obornik M."/>
            <person name="Parker M.S."/>
            <person name="Palenik B."/>
            <person name="Pazour G.J."/>
            <person name="Richardson P.M."/>
            <person name="Rynearson T.A."/>
            <person name="Saito M.A."/>
            <person name="Schwartz D.C."/>
            <person name="Thamatrakoln K."/>
            <person name="Valentin K."/>
            <person name="Vardi A."/>
            <person name="Wilkerson F.P."/>
            <person name="Rokhsar D.S."/>
        </authorList>
    </citation>
    <scope>NUCLEOTIDE SEQUENCE [LARGE SCALE GENOMIC DNA]</scope>
    <source>
        <strain evidence="2 3">CCMP1335</strain>
    </source>
</reference>
<evidence type="ECO:0000313" key="2">
    <source>
        <dbReference type="EMBL" id="EED89444.1"/>
    </source>
</evidence>
<accession>B8CA47</accession>
<dbReference type="PaxDb" id="35128-Thaps9012"/>
<organism evidence="2 3">
    <name type="scientific">Thalassiosira pseudonana</name>
    <name type="common">Marine diatom</name>
    <name type="synonym">Cyclotella nana</name>
    <dbReference type="NCBI Taxonomy" id="35128"/>
    <lineage>
        <taxon>Eukaryota</taxon>
        <taxon>Sar</taxon>
        <taxon>Stramenopiles</taxon>
        <taxon>Ochrophyta</taxon>
        <taxon>Bacillariophyta</taxon>
        <taxon>Coscinodiscophyceae</taxon>
        <taxon>Thalassiosirophycidae</taxon>
        <taxon>Thalassiosirales</taxon>
        <taxon>Thalassiosiraceae</taxon>
        <taxon>Thalassiosira</taxon>
    </lineage>
</organism>
<sequence>MCFLECAGDDRGAPTMINSAVMMFKVPCPSRIESNEMIDIHNAEVSTSILHSAGTSSALSSPRWSVLLYHIATDTSSPDFLTFSTSLLLSPQHQTAYTIVPECLSSHGIVLDCSHSYCCGDSTGKQFIYCAFCKEAVSQEMFGAFHAHVDEDNEPHSCPHATISPTFRALKARKQSSSSPTINENVGGDTKRKSNVLDFEEAEDDDQPRPSKKVASHEDVVQVQVGTKDATESGSLFTYPDPAAVPSADELISQYFDLQVNVLMSQSLPLRPFNDVLGMEGLLEDIPTEAEGTGDEEENEEADGDKEVTPLEELMRCIDNDEAVVEGIEMELLRACGPVHLAGFGAVFCMVDDDDISSITSE</sequence>
<feature type="region of interest" description="Disordered" evidence="1">
    <location>
        <begin position="173"/>
        <end position="195"/>
    </location>
</feature>
<dbReference type="HOGENOM" id="CLU_766166_0_0_1"/>